<organism evidence="1 2">
    <name type="scientific">Dreissena polymorpha</name>
    <name type="common">Zebra mussel</name>
    <name type="synonym">Mytilus polymorpha</name>
    <dbReference type="NCBI Taxonomy" id="45954"/>
    <lineage>
        <taxon>Eukaryota</taxon>
        <taxon>Metazoa</taxon>
        <taxon>Spiralia</taxon>
        <taxon>Lophotrochozoa</taxon>
        <taxon>Mollusca</taxon>
        <taxon>Bivalvia</taxon>
        <taxon>Autobranchia</taxon>
        <taxon>Heteroconchia</taxon>
        <taxon>Euheterodonta</taxon>
        <taxon>Imparidentia</taxon>
        <taxon>Neoheterodontei</taxon>
        <taxon>Myida</taxon>
        <taxon>Dreissenoidea</taxon>
        <taxon>Dreissenidae</taxon>
        <taxon>Dreissena</taxon>
    </lineage>
</organism>
<dbReference type="EMBL" id="JAIWYP010000001">
    <property type="protein sequence ID" value="KAH3893572.1"/>
    <property type="molecule type" value="Genomic_DNA"/>
</dbReference>
<accession>A0A9D4NBX4</accession>
<dbReference type="AlphaFoldDB" id="A0A9D4NBX4"/>
<evidence type="ECO:0000313" key="2">
    <source>
        <dbReference type="Proteomes" id="UP000828390"/>
    </source>
</evidence>
<protein>
    <submittedName>
        <fullName evidence="1">Uncharacterized protein</fullName>
    </submittedName>
</protein>
<comment type="caution">
    <text evidence="1">The sequence shown here is derived from an EMBL/GenBank/DDBJ whole genome shotgun (WGS) entry which is preliminary data.</text>
</comment>
<sequence>MLTCRPVSLSCNPWQNFATACSVAYTWGRSRNALVASVSTRSDHSSNDSPTP</sequence>
<reference evidence="1" key="2">
    <citation type="submission" date="2020-11" db="EMBL/GenBank/DDBJ databases">
        <authorList>
            <person name="McCartney M.A."/>
            <person name="Auch B."/>
            <person name="Kono T."/>
            <person name="Mallez S."/>
            <person name="Becker A."/>
            <person name="Gohl D.M."/>
            <person name="Silverstein K.A.T."/>
            <person name="Koren S."/>
            <person name="Bechman K.B."/>
            <person name="Herman A."/>
            <person name="Abrahante J.E."/>
            <person name="Garbe J."/>
        </authorList>
    </citation>
    <scope>NUCLEOTIDE SEQUENCE</scope>
    <source>
        <strain evidence="1">Duluth1</strain>
        <tissue evidence="1">Whole animal</tissue>
    </source>
</reference>
<name>A0A9D4NBX4_DREPO</name>
<dbReference type="PROSITE" id="PS51257">
    <property type="entry name" value="PROKAR_LIPOPROTEIN"/>
    <property type="match status" value="1"/>
</dbReference>
<gene>
    <name evidence="1" type="ORF">DPMN_017720</name>
</gene>
<reference evidence="1" key="1">
    <citation type="journal article" date="2019" name="bioRxiv">
        <title>The Genome of the Zebra Mussel, Dreissena polymorpha: A Resource for Invasive Species Research.</title>
        <authorList>
            <person name="McCartney M.A."/>
            <person name="Auch B."/>
            <person name="Kono T."/>
            <person name="Mallez S."/>
            <person name="Zhang Y."/>
            <person name="Obille A."/>
            <person name="Becker A."/>
            <person name="Abrahante J.E."/>
            <person name="Garbe J."/>
            <person name="Badalamenti J.P."/>
            <person name="Herman A."/>
            <person name="Mangelson H."/>
            <person name="Liachko I."/>
            <person name="Sullivan S."/>
            <person name="Sone E.D."/>
            <person name="Koren S."/>
            <person name="Silverstein K.A.T."/>
            <person name="Beckman K.B."/>
            <person name="Gohl D.M."/>
        </authorList>
    </citation>
    <scope>NUCLEOTIDE SEQUENCE</scope>
    <source>
        <strain evidence="1">Duluth1</strain>
        <tissue evidence="1">Whole animal</tissue>
    </source>
</reference>
<keyword evidence="2" id="KW-1185">Reference proteome</keyword>
<proteinExistence type="predicted"/>
<dbReference type="Proteomes" id="UP000828390">
    <property type="component" value="Unassembled WGS sequence"/>
</dbReference>
<evidence type="ECO:0000313" key="1">
    <source>
        <dbReference type="EMBL" id="KAH3893572.1"/>
    </source>
</evidence>